<feature type="transmembrane region" description="Helical" evidence="1">
    <location>
        <begin position="124"/>
        <end position="143"/>
    </location>
</feature>
<keyword evidence="1" id="KW-0812">Transmembrane</keyword>
<organism evidence="2 3">
    <name type="scientific">Corynebacterium tuberculostearicum</name>
    <dbReference type="NCBI Taxonomy" id="38304"/>
    <lineage>
        <taxon>Bacteria</taxon>
        <taxon>Bacillati</taxon>
        <taxon>Actinomycetota</taxon>
        <taxon>Actinomycetes</taxon>
        <taxon>Mycobacteriales</taxon>
        <taxon>Corynebacteriaceae</taxon>
        <taxon>Corynebacterium</taxon>
    </lineage>
</organism>
<dbReference type="AlphaFoldDB" id="A0AAE4SYT2"/>
<gene>
    <name evidence="2" type="ORF">RAE03_05915</name>
</gene>
<dbReference type="EMBL" id="JAVBIB010000008">
    <property type="protein sequence ID" value="MDV2419317.1"/>
    <property type="molecule type" value="Genomic_DNA"/>
</dbReference>
<sequence length="149" mass="15819">MQTTRFGRPKFGGTQTKLLTLSVAAGAGLAAAAGAIVAAFVHDDSPLLAFAVYALCLFPVATAASWLFMVDRDTIRGATPDPENSIESHWYSQASENTLHAMLYGIGGLGVVSTFWEFQVSGTLLTIILGVFINVTFGISYFAHKRAAS</sequence>
<evidence type="ECO:0000313" key="3">
    <source>
        <dbReference type="Proteomes" id="UP001185706"/>
    </source>
</evidence>
<keyword evidence="1" id="KW-0472">Membrane</keyword>
<feature type="transmembrane region" description="Helical" evidence="1">
    <location>
        <begin position="101"/>
        <end position="118"/>
    </location>
</feature>
<keyword evidence="1" id="KW-1133">Transmembrane helix</keyword>
<evidence type="ECO:0000256" key="1">
    <source>
        <dbReference type="SAM" id="Phobius"/>
    </source>
</evidence>
<evidence type="ECO:0000313" key="2">
    <source>
        <dbReference type="EMBL" id="MDV2419317.1"/>
    </source>
</evidence>
<name>A0AAE4SYT2_9CORY</name>
<comment type="caution">
    <text evidence="2">The sequence shown here is derived from an EMBL/GenBank/DDBJ whole genome shotgun (WGS) entry which is preliminary data.</text>
</comment>
<feature type="transmembrane region" description="Helical" evidence="1">
    <location>
        <begin position="47"/>
        <end position="68"/>
    </location>
</feature>
<protein>
    <submittedName>
        <fullName evidence="2">Uncharacterized protein</fullName>
    </submittedName>
</protein>
<dbReference type="Proteomes" id="UP001185706">
    <property type="component" value="Unassembled WGS sequence"/>
</dbReference>
<reference evidence="2" key="1">
    <citation type="submission" date="2023-08" db="EMBL/GenBank/DDBJ databases">
        <title>Genomic characterization of the C. tuberculostearicum species complex, a ubiquitous member of the human skin microbiome.</title>
        <authorList>
            <person name="Ahmed N."/>
            <person name="Deming C."/>
            <person name="Conlan S."/>
            <person name="Segre J."/>
        </authorList>
    </citation>
    <scope>NUCLEOTIDE SEQUENCE</scope>
    <source>
        <strain evidence="2">CTNIH22</strain>
    </source>
</reference>
<dbReference type="RefSeq" id="WP_316993391.1">
    <property type="nucleotide sequence ID" value="NZ_JAVBIB010000008.1"/>
</dbReference>
<feature type="transmembrane region" description="Helical" evidence="1">
    <location>
        <begin position="21"/>
        <end position="41"/>
    </location>
</feature>
<proteinExistence type="predicted"/>
<accession>A0AAE4SYT2</accession>